<dbReference type="AlphaFoldDB" id="A0A841B0Y4"/>
<protein>
    <submittedName>
        <fullName evidence="1">Uncharacterized protein</fullName>
    </submittedName>
</protein>
<sequence>MRVDISNLRHLEREIACALMQTSAAASRLSADYLQQLASLMGQNMIQQGPGKRLQRARIHDNGFLKLLAVNGDEWEDDSLNGYRLVLHIWDTSIDAASVENVHNHRWPFWSTSVCGRLGWEHYTVSSESGPDPTHWRFRYASPGSADSYSMISVGPAVLARSFKAAVERGTSIAMECHELHRVQRLGSSPAATIVLQGRPIREETDVFANYDGIDEREEPLKKIAVKLQTCSPAETATLLDSIIHSTP</sequence>
<organism evidence="1 2">
    <name type="scientific">Amycolatopsis umgeniensis</name>
    <dbReference type="NCBI Taxonomy" id="336628"/>
    <lineage>
        <taxon>Bacteria</taxon>
        <taxon>Bacillati</taxon>
        <taxon>Actinomycetota</taxon>
        <taxon>Actinomycetes</taxon>
        <taxon>Pseudonocardiales</taxon>
        <taxon>Pseudonocardiaceae</taxon>
        <taxon>Amycolatopsis</taxon>
    </lineage>
</organism>
<evidence type="ECO:0000313" key="1">
    <source>
        <dbReference type="EMBL" id="MBB5852967.1"/>
    </source>
</evidence>
<reference evidence="1 2" key="1">
    <citation type="submission" date="2020-08" db="EMBL/GenBank/DDBJ databases">
        <title>Sequencing the genomes of 1000 actinobacteria strains.</title>
        <authorList>
            <person name="Klenk H.-P."/>
        </authorList>
    </citation>
    <scope>NUCLEOTIDE SEQUENCE [LARGE SCALE GENOMIC DNA]</scope>
    <source>
        <strain evidence="1 2">DSM 45272</strain>
    </source>
</reference>
<proteinExistence type="predicted"/>
<accession>A0A841B0Y4</accession>
<gene>
    <name evidence="1" type="ORF">HDA45_003054</name>
</gene>
<dbReference type="EMBL" id="JACHMX010000001">
    <property type="protein sequence ID" value="MBB5852967.1"/>
    <property type="molecule type" value="Genomic_DNA"/>
</dbReference>
<dbReference type="Proteomes" id="UP000580861">
    <property type="component" value="Unassembled WGS sequence"/>
</dbReference>
<evidence type="ECO:0000313" key="2">
    <source>
        <dbReference type="Proteomes" id="UP000580861"/>
    </source>
</evidence>
<keyword evidence="2" id="KW-1185">Reference proteome</keyword>
<comment type="caution">
    <text evidence="1">The sequence shown here is derived from an EMBL/GenBank/DDBJ whole genome shotgun (WGS) entry which is preliminary data.</text>
</comment>
<name>A0A841B0Y4_9PSEU</name>